<feature type="region of interest" description="Disordered" evidence="4">
    <location>
        <begin position="236"/>
        <end position="302"/>
    </location>
</feature>
<dbReference type="PANTHER" id="PTHR19211">
    <property type="entry name" value="ATP-BINDING TRANSPORT PROTEIN-RELATED"/>
    <property type="match status" value="1"/>
</dbReference>
<dbReference type="Proteomes" id="UP000238954">
    <property type="component" value="Chromosome"/>
</dbReference>
<dbReference type="Gene3D" id="3.40.50.300">
    <property type="entry name" value="P-loop containing nucleotide triphosphate hydrolases"/>
    <property type="match status" value="2"/>
</dbReference>
<dbReference type="SUPFAM" id="SSF52540">
    <property type="entry name" value="P-loop containing nucleoside triphosphate hydrolases"/>
    <property type="match status" value="2"/>
</dbReference>
<feature type="compositionally biased region" description="Basic and acidic residues" evidence="4">
    <location>
        <begin position="236"/>
        <end position="247"/>
    </location>
</feature>
<dbReference type="GO" id="GO:0016887">
    <property type="term" value="F:ATP hydrolysis activity"/>
    <property type="evidence" value="ECO:0007669"/>
    <property type="project" value="InterPro"/>
</dbReference>
<evidence type="ECO:0000313" key="7">
    <source>
        <dbReference type="Proteomes" id="UP000238954"/>
    </source>
</evidence>
<dbReference type="AlphaFoldDB" id="A0A2S8B9L8"/>
<keyword evidence="3" id="KW-0067">ATP-binding</keyword>
<name>A0A2S8B9L8_9SPHN</name>
<dbReference type="EMBL" id="PHFW01000002">
    <property type="protein sequence ID" value="PQM29026.1"/>
    <property type="molecule type" value="Genomic_DNA"/>
</dbReference>
<keyword evidence="2" id="KW-0547">Nucleotide-binding</keyword>
<dbReference type="FunFam" id="3.40.50.300:FF:001320">
    <property type="entry name" value="Heme ABC transporter ATP-binding protein"/>
    <property type="match status" value="1"/>
</dbReference>
<dbReference type="SMART" id="SM00382">
    <property type="entry name" value="AAA"/>
    <property type="match status" value="2"/>
</dbReference>
<dbReference type="OrthoDB" id="7438516at2"/>
<keyword evidence="7" id="KW-1185">Reference proteome</keyword>
<evidence type="ECO:0000256" key="3">
    <source>
        <dbReference type="ARBA" id="ARBA00022840"/>
    </source>
</evidence>
<feature type="compositionally biased region" description="Basic and acidic residues" evidence="4">
    <location>
        <begin position="255"/>
        <end position="273"/>
    </location>
</feature>
<dbReference type="InterPro" id="IPR027417">
    <property type="entry name" value="P-loop_NTPase"/>
</dbReference>
<evidence type="ECO:0000256" key="2">
    <source>
        <dbReference type="ARBA" id="ARBA00022741"/>
    </source>
</evidence>
<dbReference type="InterPro" id="IPR003593">
    <property type="entry name" value="AAA+_ATPase"/>
</dbReference>
<dbReference type="InterPro" id="IPR003439">
    <property type="entry name" value="ABC_transporter-like_ATP-bd"/>
</dbReference>
<evidence type="ECO:0000256" key="1">
    <source>
        <dbReference type="ARBA" id="ARBA00022737"/>
    </source>
</evidence>
<reference evidence="7" key="1">
    <citation type="submission" date="2017-11" db="EMBL/GenBank/DDBJ databases">
        <title>The complete genome sequence of Sphingopyxis pomeranensis sp. nov. strain WS5A3p.</title>
        <authorList>
            <person name="Kaminski M.A."/>
        </authorList>
    </citation>
    <scope>NUCLEOTIDE SEQUENCE [LARGE SCALE GENOMIC DNA]</scope>
    <source>
        <strain evidence="7">WS5A3p</strain>
    </source>
</reference>
<dbReference type="GO" id="GO:0005524">
    <property type="term" value="F:ATP binding"/>
    <property type="evidence" value="ECO:0007669"/>
    <property type="project" value="UniProtKB-KW"/>
</dbReference>
<keyword evidence="1" id="KW-0677">Repeat</keyword>
<feature type="domain" description="ABC transporter" evidence="5">
    <location>
        <begin position="336"/>
        <end position="535"/>
    </location>
</feature>
<comment type="caution">
    <text evidence="6">The sequence shown here is derived from an EMBL/GenBank/DDBJ whole genome shotgun (WGS) entry which is preliminary data.</text>
</comment>
<gene>
    <name evidence="6" type="ORF">CVO77_11550</name>
</gene>
<feature type="compositionally biased region" description="Basic and acidic residues" evidence="4">
    <location>
        <begin position="283"/>
        <end position="302"/>
    </location>
</feature>
<dbReference type="Pfam" id="PF00005">
    <property type="entry name" value="ABC_tran"/>
    <property type="match status" value="2"/>
</dbReference>
<organism evidence="6 7">
    <name type="scientific">Sphingopyxis lindanitolerans</name>
    <dbReference type="NCBI Taxonomy" id="2054227"/>
    <lineage>
        <taxon>Bacteria</taxon>
        <taxon>Pseudomonadati</taxon>
        <taxon>Pseudomonadota</taxon>
        <taxon>Alphaproteobacteria</taxon>
        <taxon>Sphingomonadales</taxon>
        <taxon>Sphingomonadaceae</taxon>
        <taxon>Sphingopyxis</taxon>
    </lineage>
</organism>
<dbReference type="RefSeq" id="WP_105999186.1">
    <property type="nucleotide sequence ID" value="NZ_CM009578.1"/>
</dbReference>
<dbReference type="PANTHER" id="PTHR19211:SF6">
    <property type="entry name" value="BLL7188 PROTEIN"/>
    <property type="match status" value="1"/>
</dbReference>
<proteinExistence type="predicted"/>
<evidence type="ECO:0000313" key="6">
    <source>
        <dbReference type="EMBL" id="PQM29026.1"/>
    </source>
</evidence>
<dbReference type="PROSITE" id="PS50893">
    <property type="entry name" value="ABC_TRANSPORTER_2"/>
    <property type="match status" value="2"/>
</dbReference>
<sequence length="536" mass="56409">MSSITLTNLRWSTPDGRAVLSGLDLRFARERTGIVGRNGVGKSTLLRLLTGELRPASGQVAIDGRVTLLRQSVQVGTDETIADLFGARAGLALLRKAEAGAASVADIGDADWTLEARIDEALAAVGVPLPAATPLAQLSGGQHTRAALAGAMFGAPDFLLLDEPTNNLDREGRAAVRDLLRGWRGGAIVVSHDRELLEEMDAIVELTSLGATRHGGGWSAWRARKAIEQAAAEAERAGAEKRLDQARRQAQAATEKQDRRDAGGRRKAERGDMPKIVSGGLKRRAEESRAAAGRLAERQRGEAEQAVAAARARIEVVDPLAADLPSTGLPAARTMVELDRVTVGYAPGRPVIADLSLTITGPERVAITGPNGSGKSTLLALVAGTLAPWSGRVRVPGPLALFDQRVSLLDPARSIADNFLLRNPGTTNNQCRAALARFRFRADAADRIVGTLSGGQLLRAGLACVLGAPAPPALLILDEPGNHLDLDSLAAVETGLAAYDGALLVVSHDPAFLEAIGIEREIGLRPTRDGEPTFPQ</sequence>
<feature type="domain" description="ABC transporter" evidence="5">
    <location>
        <begin position="4"/>
        <end position="234"/>
    </location>
</feature>
<evidence type="ECO:0000256" key="4">
    <source>
        <dbReference type="SAM" id="MobiDB-lite"/>
    </source>
</evidence>
<dbReference type="InterPro" id="IPR050611">
    <property type="entry name" value="ABCF"/>
</dbReference>
<dbReference type="CDD" id="cd03221">
    <property type="entry name" value="ABCF_EF-3"/>
    <property type="match status" value="2"/>
</dbReference>
<evidence type="ECO:0000259" key="5">
    <source>
        <dbReference type="PROSITE" id="PS50893"/>
    </source>
</evidence>
<protein>
    <submittedName>
        <fullName evidence="6">ABC transporter</fullName>
    </submittedName>
</protein>
<accession>A0A2S8B9L8</accession>